<dbReference type="InterPro" id="IPR018060">
    <property type="entry name" value="HTH_AraC"/>
</dbReference>
<dbReference type="InterPro" id="IPR020449">
    <property type="entry name" value="Tscrpt_reg_AraC-type_HTH"/>
</dbReference>
<dbReference type="OrthoDB" id="799767at2"/>
<evidence type="ECO:0000256" key="2">
    <source>
        <dbReference type="ARBA" id="ARBA00023125"/>
    </source>
</evidence>
<gene>
    <name evidence="5" type="ORF">LX66_5137</name>
</gene>
<evidence type="ECO:0000256" key="3">
    <source>
        <dbReference type="ARBA" id="ARBA00023163"/>
    </source>
</evidence>
<dbReference type="RefSeq" id="WP_145718763.1">
    <property type="nucleotide sequence ID" value="NZ_BAAAFY010000006.1"/>
</dbReference>
<keyword evidence="3" id="KW-0804">Transcription</keyword>
<keyword evidence="1" id="KW-0805">Transcription regulation</keyword>
<accession>A0A562SN30</accession>
<dbReference type="SUPFAM" id="SSF46689">
    <property type="entry name" value="Homeodomain-like"/>
    <property type="match status" value="2"/>
</dbReference>
<dbReference type="InterPro" id="IPR018062">
    <property type="entry name" value="HTH_AraC-typ_CS"/>
</dbReference>
<reference evidence="5 6" key="1">
    <citation type="journal article" date="2013" name="Stand. Genomic Sci.">
        <title>Genomic Encyclopedia of Type Strains, Phase I: The one thousand microbial genomes (KMG-I) project.</title>
        <authorList>
            <person name="Kyrpides N.C."/>
            <person name="Woyke T."/>
            <person name="Eisen J.A."/>
            <person name="Garrity G."/>
            <person name="Lilburn T.G."/>
            <person name="Beck B.J."/>
            <person name="Whitman W.B."/>
            <person name="Hugenholtz P."/>
            <person name="Klenk H.P."/>
        </authorList>
    </citation>
    <scope>NUCLEOTIDE SEQUENCE [LARGE SCALE GENOMIC DNA]</scope>
    <source>
        <strain evidence="5 6">DSM 13484</strain>
    </source>
</reference>
<name>A0A562SN30_CHIJA</name>
<dbReference type="Proteomes" id="UP000316778">
    <property type="component" value="Unassembled WGS sequence"/>
</dbReference>
<dbReference type="Gene3D" id="1.10.10.60">
    <property type="entry name" value="Homeodomain-like"/>
    <property type="match status" value="1"/>
</dbReference>
<protein>
    <submittedName>
        <fullName evidence="5">AraC-like DNA-binding protein</fullName>
    </submittedName>
</protein>
<feature type="domain" description="HTH araC/xylS-type" evidence="4">
    <location>
        <begin position="231"/>
        <end position="327"/>
    </location>
</feature>
<dbReference type="Pfam" id="PF12833">
    <property type="entry name" value="HTH_18"/>
    <property type="match status" value="1"/>
</dbReference>
<comment type="caution">
    <text evidence="5">The sequence shown here is derived from an EMBL/GenBank/DDBJ whole genome shotgun (WGS) entry which is preliminary data.</text>
</comment>
<evidence type="ECO:0000313" key="6">
    <source>
        <dbReference type="Proteomes" id="UP000316778"/>
    </source>
</evidence>
<dbReference type="PANTHER" id="PTHR47893:SF1">
    <property type="entry name" value="REGULATORY PROTEIN PCHR"/>
    <property type="match status" value="1"/>
</dbReference>
<sequence length="327" mass="37304">MPIELRNTLDKQVLYRKEFTGQEFNQPVLSERSFQMKLPFADMQMAQWQFDGIQILFNNWHYNRPASISLESDHDLVNLQFNLKGEIQLQSGNSSGMIAIAGNQHNLLYSNGMTGVLAGNVNQDYSAFVVQFNREAFLRIAVNAGEILERFAENVAVKKAAVLSPSYMPIDLRLQQAIQSILNCRYAPGIKKIFLYSKVLEILALQADAFGRTLLRKQTTLKTDYDKERIHFAREYLLQNIESPPGLPELARIAGINEFKLKHGFRELFDTSVFNYLAEKRLELACNYLQDSNMSIADIAHSLGYSSVQHFSMAFKKKFGYPPKAAR</sequence>
<dbReference type="PRINTS" id="PR00032">
    <property type="entry name" value="HTHARAC"/>
</dbReference>
<dbReference type="PROSITE" id="PS00041">
    <property type="entry name" value="HTH_ARAC_FAMILY_1"/>
    <property type="match status" value="1"/>
</dbReference>
<evidence type="ECO:0000256" key="1">
    <source>
        <dbReference type="ARBA" id="ARBA00023015"/>
    </source>
</evidence>
<dbReference type="InterPro" id="IPR053142">
    <property type="entry name" value="PchR_regulatory_protein"/>
</dbReference>
<dbReference type="PANTHER" id="PTHR47893">
    <property type="entry name" value="REGULATORY PROTEIN PCHR"/>
    <property type="match status" value="1"/>
</dbReference>
<organism evidence="5 6">
    <name type="scientific">Chitinophaga japonensis</name>
    <name type="common">Flexibacter japonensis</name>
    <dbReference type="NCBI Taxonomy" id="104662"/>
    <lineage>
        <taxon>Bacteria</taxon>
        <taxon>Pseudomonadati</taxon>
        <taxon>Bacteroidota</taxon>
        <taxon>Chitinophagia</taxon>
        <taxon>Chitinophagales</taxon>
        <taxon>Chitinophagaceae</taxon>
        <taxon>Chitinophaga</taxon>
    </lineage>
</organism>
<dbReference type="AlphaFoldDB" id="A0A562SN30"/>
<dbReference type="GO" id="GO:0003700">
    <property type="term" value="F:DNA-binding transcription factor activity"/>
    <property type="evidence" value="ECO:0007669"/>
    <property type="project" value="InterPro"/>
</dbReference>
<dbReference type="EMBL" id="VLLG01000006">
    <property type="protein sequence ID" value="TWI82563.1"/>
    <property type="molecule type" value="Genomic_DNA"/>
</dbReference>
<evidence type="ECO:0000313" key="5">
    <source>
        <dbReference type="EMBL" id="TWI82563.1"/>
    </source>
</evidence>
<dbReference type="InterPro" id="IPR009057">
    <property type="entry name" value="Homeodomain-like_sf"/>
</dbReference>
<dbReference type="GO" id="GO:0043565">
    <property type="term" value="F:sequence-specific DNA binding"/>
    <property type="evidence" value="ECO:0007669"/>
    <property type="project" value="InterPro"/>
</dbReference>
<dbReference type="SMART" id="SM00342">
    <property type="entry name" value="HTH_ARAC"/>
    <property type="match status" value="1"/>
</dbReference>
<dbReference type="PROSITE" id="PS01124">
    <property type="entry name" value="HTH_ARAC_FAMILY_2"/>
    <property type="match status" value="1"/>
</dbReference>
<proteinExistence type="predicted"/>
<evidence type="ECO:0000259" key="4">
    <source>
        <dbReference type="PROSITE" id="PS01124"/>
    </source>
</evidence>
<keyword evidence="2 5" id="KW-0238">DNA-binding</keyword>
<keyword evidence="6" id="KW-1185">Reference proteome</keyword>